<keyword evidence="3" id="KW-0732">Signal</keyword>
<evidence type="ECO:0008006" key="6">
    <source>
        <dbReference type="Google" id="ProtNLM"/>
    </source>
</evidence>
<keyword evidence="2" id="KW-0812">Transmembrane</keyword>
<feature type="transmembrane region" description="Helical" evidence="2">
    <location>
        <begin position="140"/>
        <end position="163"/>
    </location>
</feature>
<evidence type="ECO:0000313" key="4">
    <source>
        <dbReference type="EMBL" id="KAG2200895.1"/>
    </source>
</evidence>
<organism evidence="4 5">
    <name type="scientific">Mucor plumbeus</name>
    <dbReference type="NCBI Taxonomy" id="97098"/>
    <lineage>
        <taxon>Eukaryota</taxon>
        <taxon>Fungi</taxon>
        <taxon>Fungi incertae sedis</taxon>
        <taxon>Mucoromycota</taxon>
        <taxon>Mucoromycotina</taxon>
        <taxon>Mucoromycetes</taxon>
        <taxon>Mucorales</taxon>
        <taxon>Mucorineae</taxon>
        <taxon>Mucoraceae</taxon>
        <taxon>Mucor</taxon>
    </lineage>
</organism>
<keyword evidence="2" id="KW-0472">Membrane</keyword>
<proteinExistence type="predicted"/>
<feature type="compositionally biased region" description="Polar residues" evidence="1">
    <location>
        <begin position="377"/>
        <end position="391"/>
    </location>
</feature>
<keyword evidence="2" id="KW-1133">Transmembrane helix</keyword>
<dbReference type="Proteomes" id="UP000650833">
    <property type="component" value="Unassembled WGS sequence"/>
</dbReference>
<dbReference type="AlphaFoldDB" id="A0A8H7QZS4"/>
<dbReference type="EMBL" id="JAEPRC010000301">
    <property type="protein sequence ID" value="KAG2200895.1"/>
    <property type="molecule type" value="Genomic_DNA"/>
</dbReference>
<evidence type="ECO:0000256" key="3">
    <source>
        <dbReference type="SAM" id="SignalP"/>
    </source>
</evidence>
<feature type="compositionally biased region" description="Polar residues" evidence="1">
    <location>
        <begin position="358"/>
        <end position="369"/>
    </location>
</feature>
<name>A0A8H7QZS4_9FUNG</name>
<feature type="chain" id="PRO_5034409198" description="Mid2 domain-containing protein" evidence="3">
    <location>
        <begin position="24"/>
        <end position="391"/>
    </location>
</feature>
<accession>A0A8H7QZS4</accession>
<feature type="compositionally biased region" description="Low complexity" evidence="1">
    <location>
        <begin position="341"/>
        <end position="352"/>
    </location>
</feature>
<keyword evidence="5" id="KW-1185">Reference proteome</keyword>
<gene>
    <name evidence="4" type="ORF">INT46_001197</name>
</gene>
<feature type="region of interest" description="Disordered" evidence="1">
    <location>
        <begin position="43"/>
        <end position="136"/>
    </location>
</feature>
<feature type="compositionally biased region" description="Low complexity" evidence="1">
    <location>
        <begin position="47"/>
        <end position="136"/>
    </location>
</feature>
<evidence type="ECO:0000313" key="5">
    <source>
        <dbReference type="Proteomes" id="UP000650833"/>
    </source>
</evidence>
<protein>
    <recommendedName>
        <fullName evidence="6">Mid2 domain-containing protein</fullName>
    </recommendedName>
</protein>
<evidence type="ECO:0000256" key="1">
    <source>
        <dbReference type="SAM" id="MobiDB-lite"/>
    </source>
</evidence>
<comment type="caution">
    <text evidence="4">The sequence shown here is derived from an EMBL/GenBank/DDBJ whole genome shotgun (WGS) entry which is preliminary data.</text>
</comment>
<sequence length="391" mass="41887">MQLKSINLIILLVALLLVQDIRAQIFCEFFNTCTSTTVAPGATSTGVHPVPSNSSIPSSSSSALPVETSSSIIPSSSSIIPSSSSSKPPVTSSSATPSSSAPPMTSGTSSSTSSTMSTTSPSASASATPKQEESTGGSNIGVIVGSVCGFVAIIGAGFAYAFFSKTRRNNRRNKRLYSDNGDLYDHHNSYQTDQYNNTRPSPAMAASAIAAADDIHKHNNNNNGQWEMAEQQPYGYNNTMMSPQPPMATVAKQHDPYYNSPQMGYAAAPNMTSSNYYNGQAYYDPNAGYQQQQQQHYDQHYDQHYAEPQYDPYSVQQQQQHQSPVMNANMAPLPTLSHQNATSASSTVVGSAAPPPIATTNSNVYQTPHSYPEDNQKTSVPTNANNEGSYR</sequence>
<dbReference type="OrthoDB" id="2289775at2759"/>
<feature type="region of interest" description="Disordered" evidence="1">
    <location>
        <begin position="328"/>
        <end position="391"/>
    </location>
</feature>
<feature type="signal peptide" evidence="3">
    <location>
        <begin position="1"/>
        <end position="23"/>
    </location>
</feature>
<reference evidence="4" key="1">
    <citation type="submission" date="2020-12" db="EMBL/GenBank/DDBJ databases">
        <title>Metabolic potential, ecology and presence of endohyphal bacteria is reflected in genomic diversity of Mucoromycotina.</title>
        <authorList>
            <person name="Muszewska A."/>
            <person name="Okrasinska A."/>
            <person name="Steczkiewicz K."/>
            <person name="Drgas O."/>
            <person name="Orlowska M."/>
            <person name="Perlinska-Lenart U."/>
            <person name="Aleksandrzak-Piekarczyk T."/>
            <person name="Szatraj K."/>
            <person name="Zielenkiewicz U."/>
            <person name="Pilsyk S."/>
            <person name="Malc E."/>
            <person name="Mieczkowski P."/>
            <person name="Kruszewska J.S."/>
            <person name="Biernat P."/>
            <person name="Pawlowska J."/>
        </authorList>
    </citation>
    <scope>NUCLEOTIDE SEQUENCE</scope>
    <source>
        <strain evidence="4">CBS 226.32</strain>
    </source>
</reference>
<evidence type="ECO:0000256" key="2">
    <source>
        <dbReference type="SAM" id="Phobius"/>
    </source>
</evidence>